<evidence type="ECO:0000256" key="6">
    <source>
        <dbReference type="ARBA" id="ARBA00023157"/>
    </source>
</evidence>
<name>A0ABV0R8G7_9TELE</name>
<gene>
    <name evidence="11" type="ORF">XENOCAPTIV_012806</name>
</gene>
<keyword evidence="12" id="KW-1185">Reference proteome</keyword>
<dbReference type="SMART" id="SM00406">
    <property type="entry name" value="IGv"/>
    <property type="match status" value="1"/>
</dbReference>
<dbReference type="InterPro" id="IPR007110">
    <property type="entry name" value="Ig-like_dom"/>
</dbReference>
<comment type="subcellular location">
    <subcellularLocation>
        <location evidence="1">Cell membrane</location>
    </subcellularLocation>
</comment>
<dbReference type="InterPro" id="IPR013783">
    <property type="entry name" value="Ig-like_fold"/>
</dbReference>
<evidence type="ECO:0000256" key="2">
    <source>
        <dbReference type="ARBA" id="ARBA00022475"/>
    </source>
</evidence>
<dbReference type="PANTHER" id="PTHR19433">
    <property type="entry name" value="T-CELL RECEPTOR ALPHA CHAIN V REGION-RELATED"/>
    <property type="match status" value="1"/>
</dbReference>
<dbReference type="SUPFAM" id="SSF48726">
    <property type="entry name" value="Immunoglobulin"/>
    <property type="match status" value="2"/>
</dbReference>
<dbReference type="Pfam" id="PF07686">
    <property type="entry name" value="V-set"/>
    <property type="match status" value="1"/>
</dbReference>
<dbReference type="InterPro" id="IPR003599">
    <property type="entry name" value="Ig_sub"/>
</dbReference>
<feature type="transmembrane region" description="Helical" evidence="8">
    <location>
        <begin position="253"/>
        <end position="277"/>
    </location>
</feature>
<accession>A0ABV0R8G7</accession>
<evidence type="ECO:0000256" key="4">
    <source>
        <dbReference type="ARBA" id="ARBA00022859"/>
    </source>
</evidence>
<keyword evidence="7" id="KW-0325">Glycoprotein</keyword>
<comment type="caution">
    <text evidence="11">The sequence shown here is derived from an EMBL/GenBank/DDBJ whole genome shotgun (WGS) entry which is preliminary data.</text>
</comment>
<feature type="domain" description="Ig-like" evidence="10">
    <location>
        <begin position="11"/>
        <end position="133"/>
    </location>
</feature>
<sequence>MTSPTFTLYLPALLVMIVAHRAAWTHKLLLMESAEVGHNAALQCLCQDDLAVMFYWYKQILGKEPKLVCTLYKHNNIAIFQDQFNNSRFSLDNENHSNILLKISDLRVSDSATYYCVKSNLAEFQFCEGTTLSVNGFGINLRTLLHQSEIKPIQSRSYVSLNCTVQTGSCGGEHSYYWFRNSVKTHPGLIYGQGGLDQCEKKPNTDPTRHRCTFNLPMKSPAETYFCAVASCGHLLFGNRTILHSEGDAVSIVLVYVLGGVLTFTTILVASLAFSVYRLSKMCNQQTEYSGTFSARHILTTQLHQDGENLQYAAINNLKPSMSGRTKESFSECVYSTVRQ</sequence>
<dbReference type="InterPro" id="IPR052051">
    <property type="entry name" value="TCR_complex_component"/>
</dbReference>
<keyword evidence="5 8" id="KW-0472">Membrane</keyword>
<keyword evidence="2" id="KW-1003">Cell membrane</keyword>
<evidence type="ECO:0000256" key="1">
    <source>
        <dbReference type="ARBA" id="ARBA00004236"/>
    </source>
</evidence>
<dbReference type="SMART" id="SM00409">
    <property type="entry name" value="IG"/>
    <property type="match status" value="1"/>
</dbReference>
<keyword evidence="8" id="KW-1133">Transmembrane helix</keyword>
<evidence type="ECO:0000256" key="5">
    <source>
        <dbReference type="ARBA" id="ARBA00023136"/>
    </source>
</evidence>
<reference evidence="11 12" key="1">
    <citation type="submission" date="2021-06" db="EMBL/GenBank/DDBJ databases">
        <authorList>
            <person name="Palmer J.M."/>
        </authorList>
    </citation>
    <scope>NUCLEOTIDE SEQUENCE [LARGE SCALE GENOMIC DNA]</scope>
    <source>
        <strain evidence="11 12">XC_2019</strain>
        <tissue evidence="11">Muscle</tissue>
    </source>
</reference>
<proteinExistence type="predicted"/>
<dbReference type="EMBL" id="JAHRIN010036292">
    <property type="protein sequence ID" value="MEQ2204407.1"/>
    <property type="molecule type" value="Genomic_DNA"/>
</dbReference>
<dbReference type="Gene3D" id="2.60.40.10">
    <property type="entry name" value="Immunoglobulins"/>
    <property type="match status" value="2"/>
</dbReference>
<evidence type="ECO:0000313" key="11">
    <source>
        <dbReference type="EMBL" id="MEQ2204407.1"/>
    </source>
</evidence>
<dbReference type="PANTHER" id="PTHR19433:SF133">
    <property type="entry name" value="IMMUNE-TYPE RECEPTOR 5 PRECURSOR-RELATED"/>
    <property type="match status" value="1"/>
</dbReference>
<feature type="chain" id="PRO_5046199315" description="Ig-like domain-containing protein" evidence="9">
    <location>
        <begin position="23"/>
        <end position="340"/>
    </location>
</feature>
<dbReference type="InterPro" id="IPR036179">
    <property type="entry name" value="Ig-like_dom_sf"/>
</dbReference>
<dbReference type="Proteomes" id="UP001434883">
    <property type="component" value="Unassembled WGS sequence"/>
</dbReference>
<evidence type="ECO:0000256" key="8">
    <source>
        <dbReference type="SAM" id="Phobius"/>
    </source>
</evidence>
<dbReference type="InterPro" id="IPR013106">
    <property type="entry name" value="Ig_V-set"/>
</dbReference>
<evidence type="ECO:0000313" key="12">
    <source>
        <dbReference type="Proteomes" id="UP001434883"/>
    </source>
</evidence>
<keyword evidence="8" id="KW-0812">Transmembrane</keyword>
<evidence type="ECO:0000256" key="3">
    <source>
        <dbReference type="ARBA" id="ARBA00022729"/>
    </source>
</evidence>
<evidence type="ECO:0000256" key="9">
    <source>
        <dbReference type="SAM" id="SignalP"/>
    </source>
</evidence>
<dbReference type="PROSITE" id="PS50835">
    <property type="entry name" value="IG_LIKE"/>
    <property type="match status" value="1"/>
</dbReference>
<evidence type="ECO:0000259" key="10">
    <source>
        <dbReference type="PROSITE" id="PS50835"/>
    </source>
</evidence>
<organism evidence="11 12">
    <name type="scientific">Xenoophorus captivus</name>
    <dbReference type="NCBI Taxonomy" id="1517983"/>
    <lineage>
        <taxon>Eukaryota</taxon>
        <taxon>Metazoa</taxon>
        <taxon>Chordata</taxon>
        <taxon>Craniata</taxon>
        <taxon>Vertebrata</taxon>
        <taxon>Euteleostomi</taxon>
        <taxon>Actinopterygii</taxon>
        <taxon>Neopterygii</taxon>
        <taxon>Teleostei</taxon>
        <taxon>Neoteleostei</taxon>
        <taxon>Acanthomorphata</taxon>
        <taxon>Ovalentaria</taxon>
        <taxon>Atherinomorphae</taxon>
        <taxon>Cyprinodontiformes</taxon>
        <taxon>Goodeidae</taxon>
        <taxon>Xenoophorus</taxon>
    </lineage>
</organism>
<evidence type="ECO:0000256" key="7">
    <source>
        <dbReference type="ARBA" id="ARBA00023180"/>
    </source>
</evidence>
<protein>
    <recommendedName>
        <fullName evidence="10">Ig-like domain-containing protein</fullName>
    </recommendedName>
</protein>
<feature type="signal peptide" evidence="9">
    <location>
        <begin position="1"/>
        <end position="22"/>
    </location>
</feature>
<keyword evidence="6" id="KW-1015">Disulfide bond</keyword>
<keyword evidence="4" id="KW-0391">Immunity</keyword>
<keyword evidence="3 9" id="KW-0732">Signal</keyword>